<dbReference type="PRINTS" id="PR00455">
    <property type="entry name" value="HTHTETR"/>
</dbReference>
<accession>A0ABQ3F3L0</accession>
<dbReference type="InterPro" id="IPR047923">
    <property type="entry name" value="ArpA-like"/>
</dbReference>
<gene>
    <name evidence="6" type="ORF">GCM10010347_61640</name>
</gene>
<evidence type="ECO:0000313" key="6">
    <source>
        <dbReference type="EMBL" id="GHB82367.1"/>
    </source>
</evidence>
<dbReference type="InterPro" id="IPR036271">
    <property type="entry name" value="Tet_transcr_reg_TetR-rel_C_sf"/>
</dbReference>
<evidence type="ECO:0000256" key="3">
    <source>
        <dbReference type="ARBA" id="ARBA00023163"/>
    </source>
</evidence>
<dbReference type="SUPFAM" id="SSF48498">
    <property type="entry name" value="Tetracyclin repressor-like, C-terminal domain"/>
    <property type="match status" value="1"/>
</dbReference>
<proteinExistence type="predicted"/>
<dbReference type="EMBL" id="BMVP01000021">
    <property type="protein sequence ID" value="GHB82367.1"/>
    <property type="molecule type" value="Genomic_DNA"/>
</dbReference>
<protein>
    <submittedName>
        <fullName evidence="6">TetR family transcriptional regulator</fullName>
    </submittedName>
</protein>
<evidence type="ECO:0000313" key="7">
    <source>
        <dbReference type="Proteomes" id="UP000642673"/>
    </source>
</evidence>
<dbReference type="Proteomes" id="UP000642673">
    <property type="component" value="Unassembled WGS sequence"/>
</dbReference>
<keyword evidence="1" id="KW-0805">Transcription regulation</keyword>
<dbReference type="InterPro" id="IPR050109">
    <property type="entry name" value="HTH-type_TetR-like_transc_reg"/>
</dbReference>
<keyword evidence="3" id="KW-0804">Transcription</keyword>
<dbReference type="Pfam" id="PF00440">
    <property type="entry name" value="TetR_N"/>
    <property type="match status" value="1"/>
</dbReference>
<sequence length="195" mass="20527">MDKQERAARTRESLVRAAAEVFAEEGFAAASVATISRRAGVTTGGFHFHFAGKAALARAVEDRSVEAVRQVIDTARAAGEVASDPLGVLLDSTSALMALLAEDVVVRAGFGLSADVSRGSRVDVWGRWRLWVDELLEAAERGGTLAEGVSRRDVARAVVASTVGLEVMGAAEPGWVGPETVARIWTLMLGGQGPR</sequence>
<dbReference type="PROSITE" id="PS01081">
    <property type="entry name" value="HTH_TETR_1"/>
    <property type="match status" value="1"/>
</dbReference>
<dbReference type="RefSeq" id="WP_190187530.1">
    <property type="nucleotide sequence ID" value="NZ_BMVP01000021.1"/>
</dbReference>
<dbReference type="SUPFAM" id="SSF46689">
    <property type="entry name" value="Homeodomain-like"/>
    <property type="match status" value="1"/>
</dbReference>
<dbReference type="PANTHER" id="PTHR30055">
    <property type="entry name" value="HTH-TYPE TRANSCRIPTIONAL REGULATOR RUTR"/>
    <property type="match status" value="1"/>
</dbReference>
<dbReference type="PROSITE" id="PS50977">
    <property type="entry name" value="HTH_TETR_2"/>
    <property type="match status" value="1"/>
</dbReference>
<dbReference type="Gene3D" id="1.10.357.10">
    <property type="entry name" value="Tetracycline Repressor, domain 2"/>
    <property type="match status" value="1"/>
</dbReference>
<dbReference type="PANTHER" id="PTHR30055:SF234">
    <property type="entry name" value="HTH-TYPE TRANSCRIPTIONAL REGULATOR BETI"/>
    <property type="match status" value="1"/>
</dbReference>
<keyword evidence="2 4" id="KW-0238">DNA-binding</keyword>
<dbReference type="InterPro" id="IPR001647">
    <property type="entry name" value="HTH_TetR"/>
</dbReference>
<evidence type="ECO:0000256" key="2">
    <source>
        <dbReference type="ARBA" id="ARBA00023125"/>
    </source>
</evidence>
<evidence type="ECO:0000259" key="5">
    <source>
        <dbReference type="PROSITE" id="PS50977"/>
    </source>
</evidence>
<dbReference type="InterPro" id="IPR009057">
    <property type="entry name" value="Homeodomain-like_sf"/>
</dbReference>
<keyword evidence="7" id="KW-1185">Reference proteome</keyword>
<evidence type="ECO:0000256" key="1">
    <source>
        <dbReference type="ARBA" id="ARBA00023015"/>
    </source>
</evidence>
<reference evidence="7" key="1">
    <citation type="journal article" date="2019" name="Int. J. Syst. Evol. Microbiol.">
        <title>The Global Catalogue of Microorganisms (GCM) 10K type strain sequencing project: providing services to taxonomists for standard genome sequencing and annotation.</title>
        <authorList>
            <consortium name="The Broad Institute Genomics Platform"/>
            <consortium name="The Broad Institute Genome Sequencing Center for Infectious Disease"/>
            <person name="Wu L."/>
            <person name="Ma J."/>
        </authorList>
    </citation>
    <scope>NUCLEOTIDE SEQUENCE [LARGE SCALE GENOMIC DNA]</scope>
    <source>
        <strain evidence="7">JCM 4738</strain>
    </source>
</reference>
<feature type="domain" description="HTH tetR-type" evidence="5">
    <location>
        <begin position="8"/>
        <end position="68"/>
    </location>
</feature>
<dbReference type="NCBIfam" id="NF041196">
    <property type="entry name" value="ScbR_bind_reg"/>
    <property type="match status" value="1"/>
</dbReference>
<feature type="DNA-binding region" description="H-T-H motif" evidence="4">
    <location>
        <begin position="31"/>
        <end position="50"/>
    </location>
</feature>
<name>A0ABQ3F3L0_9ACTN</name>
<organism evidence="6 7">
    <name type="scientific">Streptomyces cirratus</name>
    <dbReference type="NCBI Taxonomy" id="68187"/>
    <lineage>
        <taxon>Bacteria</taxon>
        <taxon>Bacillati</taxon>
        <taxon>Actinomycetota</taxon>
        <taxon>Actinomycetes</taxon>
        <taxon>Kitasatosporales</taxon>
        <taxon>Streptomycetaceae</taxon>
        <taxon>Streptomyces</taxon>
    </lineage>
</organism>
<dbReference type="InterPro" id="IPR023772">
    <property type="entry name" value="DNA-bd_HTH_TetR-type_CS"/>
</dbReference>
<comment type="caution">
    <text evidence="6">The sequence shown here is derived from an EMBL/GenBank/DDBJ whole genome shotgun (WGS) entry which is preliminary data.</text>
</comment>
<evidence type="ECO:0000256" key="4">
    <source>
        <dbReference type="PROSITE-ProRule" id="PRU00335"/>
    </source>
</evidence>